<gene>
    <name evidence="1" type="ORF">Cvel_5671</name>
</gene>
<accession>A0A0G4H3Z9</accession>
<reference evidence="1" key="1">
    <citation type="submission" date="2014-11" db="EMBL/GenBank/DDBJ databases">
        <authorList>
            <person name="Otto D Thomas"/>
            <person name="Naeem Raeece"/>
        </authorList>
    </citation>
    <scope>NUCLEOTIDE SEQUENCE</scope>
</reference>
<dbReference type="VEuPathDB" id="CryptoDB:Cvel_5671"/>
<dbReference type="EMBL" id="CDMZ01001853">
    <property type="protein sequence ID" value="CEM38438.1"/>
    <property type="molecule type" value="Genomic_DNA"/>
</dbReference>
<sequence length="141" mass="15465">MSSDDLRRYLTERFLGFDFFSGVYFQGSGGDGCNNSCSSSCWVTSGRDEVELAGHSLGSLRFNPQVLVDGDLGTPAATLLPPSDIGNGDIWTKDSSVLYNGIASVYKDYSRAVCPGRYTVRANHDWYNNNHTTNFGDNEIN</sequence>
<dbReference type="AlphaFoldDB" id="A0A0G4H3Z9"/>
<dbReference type="PhylomeDB" id="A0A0G4H3Z9"/>
<proteinExistence type="predicted"/>
<name>A0A0G4H3Z9_9ALVE</name>
<protein>
    <submittedName>
        <fullName evidence="1">Uncharacterized protein</fullName>
    </submittedName>
</protein>
<evidence type="ECO:0000313" key="1">
    <source>
        <dbReference type="EMBL" id="CEM38438.1"/>
    </source>
</evidence>
<organism evidence="1">
    <name type="scientific">Chromera velia CCMP2878</name>
    <dbReference type="NCBI Taxonomy" id="1169474"/>
    <lineage>
        <taxon>Eukaryota</taxon>
        <taxon>Sar</taxon>
        <taxon>Alveolata</taxon>
        <taxon>Colpodellida</taxon>
        <taxon>Chromeraceae</taxon>
        <taxon>Chromera</taxon>
    </lineage>
</organism>